<dbReference type="AlphaFoldDB" id="A0A2S8GL09"/>
<dbReference type="InterPro" id="IPR002765">
    <property type="entry name" value="UPF0145_YbjQ-like"/>
</dbReference>
<evidence type="ECO:0000313" key="5">
    <source>
        <dbReference type="Proteomes" id="UP000237819"/>
    </source>
</evidence>
<dbReference type="PANTHER" id="PTHR34068">
    <property type="entry name" value="UPF0145 PROTEIN YBJQ"/>
    <property type="match status" value="1"/>
</dbReference>
<comment type="caution">
    <text evidence="4">The sequence shown here is derived from an EMBL/GenBank/DDBJ whole genome shotgun (WGS) entry which is preliminary data.</text>
</comment>
<evidence type="ECO:0000313" key="6">
    <source>
        <dbReference type="Proteomes" id="UP000239388"/>
    </source>
</evidence>
<accession>A0A2S8GL09</accession>
<name>A0A2S8GL09_9BACT</name>
<evidence type="ECO:0000256" key="1">
    <source>
        <dbReference type="ARBA" id="ARBA00010751"/>
    </source>
</evidence>
<dbReference type="Pfam" id="PF01906">
    <property type="entry name" value="YbjQ_1"/>
    <property type="match status" value="1"/>
</dbReference>
<organism evidence="4 5">
    <name type="scientific">Blastopirellula marina</name>
    <dbReference type="NCBI Taxonomy" id="124"/>
    <lineage>
        <taxon>Bacteria</taxon>
        <taxon>Pseudomonadati</taxon>
        <taxon>Planctomycetota</taxon>
        <taxon>Planctomycetia</taxon>
        <taxon>Pirellulales</taxon>
        <taxon>Pirellulaceae</taxon>
        <taxon>Blastopirellula</taxon>
    </lineage>
</organism>
<evidence type="ECO:0000313" key="3">
    <source>
        <dbReference type="EMBL" id="PQO26623.1"/>
    </source>
</evidence>
<dbReference type="Proteomes" id="UP000237819">
    <property type="component" value="Unassembled WGS sequence"/>
</dbReference>
<dbReference type="PANTHER" id="PTHR34068:SF2">
    <property type="entry name" value="UPF0145 PROTEIN SCO3412"/>
    <property type="match status" value="1"/>
</dbReference>
<dbReference type="OrthoDB" id="9796448at2"/>
<dbReference type="InterPro" id="IPR035439">
    <property type="entry name" value="UPF0145_dom_sf"/>
</dbReference>
<sequence length="109" mass="11588">MIVTTGNEVAGHEIDQYLGVVRGIVVRSTGIARGFVGGLRSIGGGNIPEYAAVCEEARGHAFNLMLQHAREAGADAIIGMRYDATEFMQGATEVLAYGTAVKLLVRHKD</sequence>
<gene>
    <name evidence="4" type="ORF">C5Y93_16475</name>
    <name evidence="3" type="ORF">C5Y98_30040</name>
</gene>
<comment type="similarity">
    <text evidence="1 2">Belongs to the UPF0145 family.</text>
</comment>
<reference evidence="5 6" key="1">
    <citation type="submission" date="2018-02" db="EMBL/GenBank/DDBJ databases">
        <title>Comparative genomes isolates from brazilian mangrove.</title>
        <authorList>
            <person name="Araujo J.E."/>
            <person name="Taketani R.G."/>
            <person name="Silva M.C.P."/>
            <person name="Loureco M.V."/>
            <person name="Andreote F.D."/>
        </authorList>
    </citation>
    <scope>NUCLEOTIDE SEQUENCE [LARGE SCALE GENOMIC DNA]</scope>
    <source>
        <strain evidence="3 6">NAP PRIS-MGV</strain>
        <strain evidence="4 5">Nap-Phe MGV</strain>
    </source>
</reference>
<dbReference type="Gene3D" id="3.30.110.70">
    <property type="entry name" value="Hypothetical protein apc22750. Chain B"/>
    <property type="match status" value="1"/>
</dbReference>
<dbReference type="EMBL" id="PUIB01000030">
    <property type="protein sequence ID" value="PQO26623.1"/>
    <property type="molecule type" value="Genomic_DNA"/>
</dbReference>
<proteinExistence type="inferred from homology"/>
<dbReference type="EMBL" id="PUHZ01000016">
    <property type="protein sequence ID" value="PQO45127.1"/>
    <property type="molecule type" value="Genomic_DNA"/>
</dbReference>
<protein>
    <recommendedName>
        <fullName evidence="2">UPF0145 protein C5Y93_16475</fullName>
    </recommendedName>
</protein>
<dbReference type="HAMAP" id="MF_00338">
    <property type="entry name" value="UPF0145"/>
    <property type="match status" value="1"/>
</dbReference>
<dbReference type="SUPFAM" id="SSF117782">
    <property type="entry name" value="YbjQ-like"/>
    <property type="match status" value="1"/>
</dbReference>
<dbReference type="Proteomes" id="UP000239388">
    <property type="component" value="Unassembled WGS sequence"/>
</dbReference>
<dbReference type="RefSeq" id="WP_105336527.1">
    <property type="nucleotide sequence ID" value="NZ_PUHZ01000016.1"/>
</dbReference>
<evidence type="ECO:0000256" key="2">
    <source>
        <dbReference type="HAMAP-Rule" id="MF_00338"/>
    </source>
</evidence>
<evidence type="ECO:0000313" key="4">
    <source>
        <dbReference type="EMBL" id="PQO45127.1"/>
    </source>
</evidence>